<dbReference type="RefSeq" id="WP_213680859.1">
    <property type="nucleotide sequence ID" value="NZ_CP074572.1"/>
</dbReference>
<gene>
    <name evidence="2" type="ORF">KHX94_12250</name>
</gene>
<keyword evidence="3" id="KW-1185">Reference proteome</keyword>
<keyword evidence="1" id="KW-1133">Transmembrane helix</keyword>
<evidence type="ECO:0000256" key="1">
    <source>
        <dbReference type="SAM" id="Phobius"/>
    </source>
</evidence>
<keyword evidence="1" id="KW-0812">Transmembrane</keyword>
<dbReference type="EMBL" id="CP074572">
    <property type="protein sequence ID" value="QVK22202.1"/>
    <property type="molecule type" value="Genomic_DNA"/>
</dbReference>
<dbReference type="Proteomes" id="UP000676428">
    <property type="component" value="Chromosome"/>
</dbReference>
<keyword evidence="1" id="KW-0472">Membrane</keyword>
<reference evidence="2 3" key="1">
    <citation type="journal article" date="2012" name="Int. J. Syst. Evol. Microbiol.">
        <title>Shewanella dokdonensis sp. nov., isolated from seawater.</title>
        <authorList>
            <person name="Sung H.R."/>
            <person name="Yoon J.H."/>
            <person name="Ghim S.Y."/>
        </authorList>
    </citation>
    <scope>NUCLEOTIDE SEQUENCE [LARGE SCALE GENOMIC DNA]</scope>
    <source>
        <strain evidence="2 3">DSM 23626</strain>
    </source>
</reference>
<evidence type="ECO:0000313" key="2">
    <source>
        <dbReference type="EMBL" id="QVK22202.1"/>
    </source>
</evidence>
<feature type="transmembrane region" description="Helical" evidence="1">
    <location>
        <begin position="12"/>
        <end position="30"/>
    </location>
</feature>
<evidence type="ECO:0000313" key="3">
    <source>
        <dbReference type="Proteomes" id="UP000676428"/>
    </source>
</evidence>
<protein>
    <submittedName>
        <fullName evidence="2">Uncharacterized protein</fullName>
    </submittedName>
</protein>
<name>A0ABX8DBK3_9GAMM</name>
<accession>A0ABX8DBK3</accession>
<proteinExistence type="predicted"/>
<sequence>MPEWVSMVFGQVILAILTGLVSSAMFFFFLSRFRPQIEISPEIARGISTKNGETTYVIKVINRTRDDITDINAQMHLFKCHQTATGKIWKSDEVVLKRSTPICIDKFDKKDKNANYAYRFLTYENLDARWSDENTQFIRFRIIARHATSGFGGAFKRDYRIKQKTIVDGTFSKGNTFKIVLKQTQTDEQ</sequence>
<organism evidence="2 3">
    <name type="scientific">Shewanella dokdonensis</name>
    <dbReference type="NCBI Taxonomy" id="712036"/>
    <lineage>
        <taxon>Bacteria</taxon>
        <taxon>Pseudomonadati</taxon>
        <taxon>Pseudomonadota</taxon>
        <taxon>Gammaproteobacteria</taxon>
        <taxon>Alteromonadales</taxon>
        <taxon>Shewanellaceae</taxon>
        <taxon>Shewanella</taxon>
    </lineage>
</organism>